<keyword evidence="3" id="KW-1185">Reference proteome</keyword>
<organism evidence="3">
    <name type="scientific">Chaetomium thermophilum (strain DSM 1495 / CBS 144.50 / IMI 039719)</name>
    <name type="common">Thermochaetoides thermophila</name>
    <dbReference type="NCBI Taxonomy" id="759272"/>
    <lineage>
        <taxon>Eukaryota</taxon>
        <taxon>Fungi</taxon>
        <taxon>Dikarya</taxon>
        <taxon>Ascomycota</taxon>
        <taxon>Pezizomycotina</taxon>
        <taxon>Sordariomycetes</taxon>
        <taxon>Sordariomycetidae</taxon>
        <taxon>Sordariales</taxon>
        <taxon>Chaetomiaceae</taxon>
        <taxon>Thermochaetoides</taxon>
    </lineage>
</organism>
<evidence type="ECO:0000313" key="3">
    <source>
        <dbReference type="Proteomes" id="UP000008066"/>
    </source>
</evidence>
<protein>
    <submittedName>
        <fullName evidence="2">Uncharacterized protein</fullName>
    </submittedName>
</protein>
<dbReference type="GeneID" id="18259797"/>
<sequence length="226" mass="24086">MHAPADTSPSTSRHSRNGMNASLHSTVETGMHTAERSPQLNEGNMSSSQLANASSRSDGDSHALSLSGSDMTEIEIELHKDCLMQGITSTDKRDVIISMISLQGSVHAYTTFHDWVSIPSAEALVLEQEMPSSPTAMAVQKPPESGCYRMSSPSSSQSGSSCSLSSWSLDRTMMTPSTLTNFDADSAISGRSSMTLGLDWAVLQIEIPLVSSIDDLNGIGAWAETQ</sequence>
<dbReference type="HOGENOM" id="CLU_1224631_0_0_1"/>
<dbReference type="RefSeq" id="XP_006696079.1">
    <property type="nucleotide sequence ID" value="XM_006696016.1"/>
</dbReference>
<feature type="region of interest" description="Disordered" evidence="1">
    <location>
        <begin position="29"/>
        <end position="66"/>
    </location>
</feature>
<feature type="compositionally biased region" description="Low complexity" evidence="1">
    <location>
        <begin position="151"/>
        <end position="161"/>
    </location>
</feature>
<dbReference type="EMBL" id="GL988045">
    <property type="protein sequence ID" value="EGS19134.1"/>
    <property type="molecule type" value="Genomic_DNA"/>
</dbReference>
<dbReference type="KEGG" id="cthr:CTHT_0057590"/>
<dbReference type="Proteomes" id="UP000008066">
    <property type="component" value="Unassembled WGS sequence"/>
</dbReference>
<name>G0SCK8_CHATD</name>
<gene>
    <name evidence="2" type="ORF">CTHT_0057590</name>
</gene>
<feature type="compositionally biased region" description="Polar residues" evidence="1">
    <location>
        <begin position="36"/>
        <end position="45"/>
    </location>
</feature>
<feature type="compositionally biased region" description="Low complexity" evidence="1">
    <location>
        <begin position="46"/>
        <end position="56"/>
    </location>
</feature>
<reference evidence="2 3" key="1">
    <citation type="journal article" date="2011" name="Cell">
        <title>Insight into structure and assembly of the nuclear pore complex by utilizing the genome of a eukaryotic thermophile.</title>
        <authorList>
            <person name="Amlacher S."/>
            <person name="Sarges P."/>
            <person name="Flemming D."/>
            <person name="van Noort V."/>
            <person name="Kunze R."/>
            <person name="Devos D.P."/>
            <person name="Arumugam M."/>
            <person name="Bork P."/>
            <person name="Hurt E."/>
        </authorList>
    </citation>
    <scope>NUCLEOTIDE SEQUENCE [LARGE SCALE GENOMIC DNA]</scope>
    <source>
        <strain evidence="3">DSM 1495 / CBS 144.50 / IMI 039719</strain>
    </source>
</reference>
<proteinExistence type="predicted"/>
<dbReference type="AlphaFoldDB" id="G0SCK8"/>
<accession>G0SCK8</accession>
<evidence type="ECO:0000313" key="2">
    <source>
        <dbReference type="EMBL" id="EGS19134.1"/>
    </source>
</evidence>
<evidence type="ECO:0000256" key="1">
    <source>
        <dbReference type="SAM" id="MobiDB-lite"/>
    </source>
</evidence>
<feature type="region of interest" description="Disordered" evidence="1">
    <location>
        <begin position="135"/>
        <end position="161"/>
    </location>
</feature>